<comment type="pathway">
    <text evidence="2">Glycan metabolism; cellulose degradation.</text>
</comment>
<evidence type="ECO:0000313" key="15">
    <source>
        <dbReference type="EMBL" id="EFX05617.1"/>
    </source>
</evidence>
<evidence type="ECO:0000256" key="3">
    <source>
        <dbReference type="ARBA" id="ARBA00005336"/>
    </source>
</evidence>
<dbReference type="PANTHER" id="PTHR42715:SF27">
    <property type="entry name" value="BETA-GLUCOSIDASE-RELATED"/>
    <property type="match status" value="1"/>
</dbReference>
<evidence type="ECO:0000256" key="6">
    <source>
        <dbReference type="ARBA" id="ARBA00023180"/>
    </source>
</evidence>
<dbReference type="GO" id="GO:0008422">
    <property type="term" value="F:beta-glucosidase activity"/>
    <property type="evidence" value="ECO:0007669"/>
    <property type="project" value="UniProtKB-EC"/>
</dbReference>
<name>F0X9Q9_GROCL</name>
<dbReference type="InterPro" id="IPR013783">
    <property type="entry name" value="Ig-like_fold"/>
</dbReference>
<dbReference type="STRING" id="655863.F0X9Q9"/>
<evidence type="ECO:0000256" key="7">
    <source>
        <dbReference type="ARBA" id="ARBA00023277"/>
    </source>
</evidence>
<dbReference type="eggNOG" id="ENOG502QR4D">
    <property type="taxonomic scope" value="Eukaryota"/>
</dbReference>
<dbReference type="HOGENOM" id="CLU_004542_4_0_1"/>
<evidence type="ECO:0000313" key="16">
    <source>
        <dbReference type="Proteomes" id="UP000007796"/>
    </source>
</evidence>
<evidence type="ECO:0000256" key="2">
    <source>
        <dbReference type="ARBA" id="ARBA00004987"/>
    </source>
</evidence>
<keyword evidence="5" id="KW-0378">Hydrolase</keyword>
<sequence length="828" mass="90095">MADIDIDDVLAKLSVPEKVALTSGIDFWHTVSVPRLGVPSIRMSDGPNGVRGTRLFNGIRSSCLPSAVALGASWDVELMEDLGQLLGREAKAKGAHVLLGPTINIQRSPLGGRGFESFSEDAVLSGNLAGHYCKGIRSEKIIPTLKHFVCNDQEHERKAVNVIVTDRALREVYLLPFQISLKLSGAEAIMTSYNKVGGIHVSEHKELIDGILRKDWGWDGTVISDCVSEAINAGLDLEMPGPSRFRQNALTACVSSNKVLPMVLDERVRNVLKLIKRAAGSRIPEHAPMRELNSPEDRDLLRRAVAESVVLLKNEKSILPLDPKRSVAVIGPNAKAAFTCGGGSAWLPGYHSISPLEGITSKVQRDSKVQFSQGITSFKKLPQLGPHLTTPKGEVGFIFRAYNEPPSVNSRQVVDELHLEASKAILFDYTPPGLHPTTFYAEAEGTFTPTESGMYDFGVTVAGTGQLFIDQELVVDNETVQNAGNSFFGMGTVEELGSKVLEAGVPYTVLFRFGSAPLSKVTNPKVVSFGKGGFSFGASRRVETEQAIADAVSLAGSAEQVVLVVGLNGEWESEGFDRPNMDLPPHTDRLVSAVLAANPDIVVVVQSGSPVSMPWVDDAATILQAWYSGDEGGHGLADVLFGDVNPSGALPFTYPRRVQDNPAYINFLSESGRVLYGEDVYVGYRYYDKVDRPTLFPFGHGLSYTTFLTSELEVALFEEEPTRLGSDEKVRVTLNLTNIGDRAGAVVIQIYIVPARETVRNGKVDRPIKELKGFSKSFLDPGQTKNIVVDIPTRLATSWWNEQRNQWHSQAGVYEVWAVTSAGHPKIT</sequence>
<dbReference type="SUPFAM" id="SSF52279">
    <property type="entry name" value="Beta-D-glucan exohydrolase, C-terminal domain"/>
    <property type="match status" value="1"/>
</dbReference>
<dbReference type="Gene3D" id="3.20.20.300">
    <property type="entry name" value="Glycoside hydrolase, family 3, N-terminal domain"/>
    <property type="match status" value="1"/>
</dbReference>
<dbReference type="PRINTS" id="PR00133">
    <property type="entry name" value="GLHYDRLASE3"/>
</dbReference>
<dbReference type="InterPro" id="IPR036881">
    <property type="entry name" value="Glyco_hydro_3_C_sf"/>
</dbReference>
<dbReference type="Pfam" id="PF14310">
    <property type="entry name" value="Fn3-like"/>
    <property type="match status" value="1"/>
</dbReference>
<dbReference type="Gene3D" id="3.40.50.1700">
    <property type="entry name" value="Glycoside hydrolase family 3 C-terminal domain"/>
    <property type="match status" value="1"/>
</dbReference>
<evidence type="ECO:0000259" key="14">
    <source>
        <dbReference type="PROSITE" id="PS51820"/>
    </source>
</evidence>
<keyword evidence="7" id="KW-0119">Carbohydrate metabolism</keyword>
<keyword evidence="16" id="KW-1185">Reference proteome</keyword>
<dbReference type="InterPro" id="IPR026891">
    <property type="entry name" value="Fn3-like"/>
</dbReference>
<dbReference type="Pfam" id="PF01915">
    <property type="entry name" value="Glyco_hydro_3_C"/>
    <property type="match status" value="1"/>
</dbReference>
<dbReference type="SMART" id="SM01217">
    <property type="entry name" value="Fn3_like"/>
    <property type="match status" value="1"/>
</dbReference>
<dbReference type="InterPro" id="IPR011658">
    <property type="entry name" value="PA14_dom"/>
</dbReference>
<dbReference type="Proteomes" id="UP000007796">
    <property type="component" value="Unassembled WGS sequence"/>
</dbReference>
<dbReference type="EC" id="3.2.1.21" evidence="4"/>
<dbReference type="InParanoid" id="F0X9Q9"/>
<evidence type="ECO:0000256" key="9">
    <source>
        <dbReference type="ARBA" id="ARBA00023326"/>
    </source>
</evidence>
<keyword evidence="8" id="KW-0326">Glycosidase</keyword>
<evidence type="ECO:0000256" key="13">
    <source>
        <dbReference type="ARBA" id="ARBA00041809"/>
    </source>
</evidence>
<dbReference type="Pfam" id="PF07691">
    <property type="entry name" value="PA14"/>
    <property type="match status" value="1"/>
</dbReference>
<dbReference type="EMBL" id="GL629735">
    <property type="protein sequence ID" value="EFX05617.1"/>
    <property type="molecule type" value="Genomic_DNA"/>
</dbReference>
<dbReference type="RefSeq" id="XP_014175099.1">
    <property type="nucleotide sequence ID" value="XM_014319624.1"/>
</dbReference>
<dbReference type="InterPro" id="IPR001764">
    <property type="entry name" value="Glyco_hydro_3_N"/>
</dbReference>
<dbReference type="InterPro" id="IPR002772">
    <property type="entry name" value="Glyco_hydro_3_C"/>
</dbReference>
<evidence type="ECO:0000256" key="11">
    <source>
        <dbReference type="ARBA" id="ARBA00041279"/>
    </source>
</evidence>
<evidence type="ECO:0000256" key="10">
    <source>
        <dbReference type="ARBA" id="ARBA00039569"/>
    </source>
</evidence>
<dbReference type="SMART" id="SM00758">
    <property type="entry name" value="PA14"/>
    <property type="match status" value="1"/>
</dbReference>
<reference evidence="15 16" key="1">
    <citation type="journal article" date="2011" name="Proc. Natl. Acad. Sci. U.S.A.">
        <title>Genome and transcriptome analyses of the mountain pine beetle-fungal symbiont Grosmannia clavigera, a lodgepole pine pathogen.</title>
        <authorList>
            <person name="DiGuistini S."/>
            <person name="Wang Y."/>
            <person name="Liao N.Y."/>
            <person name="Taylor G."/>
            <person name="Tanguay P."/>
            <person name="Feau N."/>
            <person name="Henrissat B."/>
            <person name="Chan S.K."/>
            <person name="Hesse-Orce U."/>
            <person name="Alamouti S.M."/>
            <person name="Tsui C.K.M."/>
            <person name="Docking R.T."/>
            <person name="Levasseur A."/>
            <person name="Haridas S."/>
            <person name="Robertson G."/>
            <person name="Birol I."/>
            <person name="Holt R.A."/>
            <person name="Marra M.A."/>
            <person name="Hamelin R.C."/>
            <person name="Hirst M."/>
            <person name="Jones S.J.M."/>
            <person name="Bohlmann J."/>
            <person name="Breuil C."/>
        </authorList>
    </citation>
    <scope>NUCLEOTIDE SEQUENCE [LARGE SCALE GENOMIC DNA]</scope>
    <source>
        <strain evidence="16">kw1407 / UAMH 11150</strain>
    </source>
</reference>
<dbReference type="InterPro" id="IPR036962">
    <property type="entry name" value="Glyco_hydro_3_N_sf"/>
</dbReference>
<dbReference type="PANTHER" id="PTHR42715">
    <property type="entry name" value="BETA-GLUCOSIDASE"/>
    <property type="match status" value="1"/>
</dbReference>
<dbReference type="SUPFAM" id="SSF51445">
    <property type="entry name" value="(Trans)glycosidases"/>
    <property type="match status" value="1"/>
</dbReference>
<keyword evidence="9" id="KW-0624">Polysaccharide degradation</keyword>
<evidence type="ECO:0000256" key="1">
    <source>
        <dbReference type="ARBA" id="ARBA00000448"/>
    </source>
</evidence>
<keyword evidence="6" id="KW-0325">Glycoprotein</keyword>
<dbReference type="InterPro" id="IPR037524">
    <property type="entry name" value="PA14/GLEYA"/>
</dbReference>
<dbReference type="Pfam" id="PF00933">
    <property type="entry name" value="Glyco_hydro_3"/>
    <property type="match status" value="1"/>
</dbReference>
<proteinExistence type="inferred from homology"/>
<dbReference type="InterPro" id="IPR017853">
    <property type="entry name" value="GH"/>
</dbReference>
<evidence type="ECO:0000256" key="8">
    <source>
        <dbReference type="ARBA" id="ARBA00023295"/>
    </source>
</evidence>
<comment type="catalytic activity">
    <reaction evidence="1">
        <text>Hydrolysis of terminal, non-reducing beta-D-glucosyl residues with release of beta-D-glucose.</text>
        <dbReference type="EC" id="3.2.1.21"/>
    </reaction>
</comment>
<dbReference type="Gene3D" id="2.60.120.260">
    <property type="entry name" value="Galactose-binding domain-like"/>
    <property type="match status" value="1"/>
</dbReference>
<dbReference type="Gene3D" id="2.60.40.10">
    <property type="entry name" value="Immunoglobulins"/>
    <property type="match status" value="1"/>
</dbReference>
<evidence type="ECO:0000256" key="4">
    <source>
        <dbReference type="ARBA" id="ARBA00012744"/>
    </source>
</evidence>
<dbReference type="PROSITE" id="PS51820">
    <property type="entry name" value="PA14"/>
    <property type="match status" value="1"/>
</dbReference>
<dbReference type="OrthoDB" id="47059at2759"/>
<gene>
    <name evidence="15" type="ORF">CMQ_3686</name>
</gene>
<organism evidence="16">
    <name type="scientific">Grosmannia clavigera (strain kw1407 / UAMH 11150)</name>
    <name type="common">Blue stain fungus</name>
    <name type="synonym">Graphiocladiella clavigera</name>
    <dbReference type="NCBI Taxonomy" id="655863"/>
    <lineage>
        <taxon>Eukaryota</taxon>
        <taxon>Fungi</taxon>
        <taxon>Dikarya</taxon>
        <taxon>Ascomycota</taxon>
        <taxon>Pezizomycotina</taxon>
        <taxon>Sordariomycetes</taxon>
        <taxon>Sordariomycetidae</taxon>
        <taxon>Ophiostomatales</taxon>
        <taxon>Ophiostomataceae</taxon>
        <taxon>Leptographium</taxon>
    </lineage>
</organism>
<dbReference type="AlphaFoldDB" id="F0X9Q9"/>
<protein>
    <recommendedName>
        <fullName evidence="10">Probable beta-glucosidase I</fullName>
        <ecNumber evidence="4">3.2.1.21</ecNumber>
    </recommendedName>
    <alternativeName>
        <fullName evidence="11">Beta-D-glucoside glucohydrolase I</fullName>
    </alternativeName>
    <alternativeName>
        <fullName evidence="12">Cellobiase I</fullName>
    </alternativeName>
    <alternativeName>
        <fullName evidence="13">Gentiobiase I</fullName>
    </alternativeName>
</protein>
<comment type="similarity">
    <text evidence="3">Belongs to the glycosyl hydrolase 3 family.</text>
</comment>
<feature type="domain" description="PA14" evidence="14">
    <location>
        <begin position="392"/>
        <end position="552"/>
    </location>
</feature>
<evidence type="ECO:0000256" key="5">
    <source>
        <dbReference type="ARBA" id="ARBA00022801"/>
    </source>
</evidence>
<accession>F0X9Q9</accession>
<dbReference type="GO" id="GO:0009251">
    <property type="term" value="P:glucan catabolic process"/>
    <property type="evidence" value="ECO:0007669"/>
    <property type="project" value="TreeGrafter"/>
</dbReference>
<dbReference type="InterPro" id="IPR050288">
    <property type="entry name" value="Cellulose_deg_GH3"/>
</dbReference>
<evidence type="ECO:0000256" key="12">
    <source>
        <dbReference type="ARBA" id="ARBA00041603"/>
    </source>
</evidence>
<dbReference type="GeneID" id="25976813"/>